<dbReference type="PROSITE" id="PS51352">
    <property type="entry name" value="THIOREDOXIN_2"/>
    <property type="match status" value="1"/>
</dbReference>
<dbReference type="RefSeq" id="WP_157682372.1">
    <property type="nucleotide sequence ID" value="NZ_LT629740.1"/>
</dbReference>
<protein>
    <submittedName>
        <fullName evidence="7">Thiol-disulfide isomerase or thioredoxin</fullName>
    </submittedName>
</protein>
<accession>A0A1H2CES7</accession>
<evidence type="ECO:0000256" key="5">
    <source>
        <dbReference type="SAM" id="SignalP"/>
    </source>
</evidence>
<organism evidence="7 8">
    <name type="scientific">Mucilaginibacter mallensis</name>
    <dbReference type="NCBI Taxonomy" id="652787"/>
    <lineage>
        <taxon>Bacteria</taxon>
        <taxon>Pseudomonadati</taxon>
        <taxon>Bacteroidota</taxon>
        <taxon>Sphingobacteriia</taxon>
        <taxon>Sphingobacteriales</taxon>
        <taxon>Sphingobacteriaceae</taxon>
        <taxon>Mucilaginibacter</taxon>
    </lineage>
</organism>
<feature type="chain" id="PRO_5009271013" evidence="5">
    <location>
        <begin position="25"/>
        <end position="481"/>
    </location>
</feature>
<feature type="signal peptide" evidence="5">
    <location>
        <begin position="1"/>
        <end position="24"/>
    </location>
</feature>
<keyword evidence="4" id="KW-0676">Redox-active center</keyword>
<name>A0A1H2CES7_MUCMA</name>
<dbReference type="GO" id="GO:0016853">
    <property type="term" value="F:isomerase activity"/>
    <property type="evidence" value="ECO:0007669"/>
    <property type="project" value="UniProtKB-KW"/>
</dbReference>
<keyword evidence="3" id="KW-1015">Disulfide bond</keyword>
<dbReference type="EMBL" id="LT629740">
    <property type="protein sequence ID" value="SDT68616.1"/>
    <property type="molecule type" value="Genomic_DNA"/>
</dbReference>
<reference evidence="7 8" key="1">
    <citation type="submission" date="2016-10" db="EMBL/GenBank/DDBJ databases">
        <authorList>
            <person name="de Groot N.N."/>
        </authorList>
    </citation>
    <scope>NUCLEOTIDE SEQUENCE [LARGE SCALE GENOMIC DNA]</scope>
    <source>
        <strain evidence="7 8">MP1X4</strain>
    </source>
</reference>
<dbReference type="PANTHER" id="PTHR42852">
    <property type="entry name" value="THIOL:DISULFIDE INTERCHANGE PROTEIN DSBE"/>
    <property type="match status" value="1"/>
</dbReference>
<dbReference type="SUPFAM" id="SSF52833">
    <property type="entry name" value="Thioredoxin-like"/>
    <property type="match status" value="1"/>
</dbReference>
<dbReference type="Gene3D" id="3.40.30.10">
    <property type="entry name" value="Glutaredoxin"/>
    <property type="match status" value="1"/>
</dbReference>
<dbReference type="InterPro" id="IPR013740">
    <property type="entry name" value="Redoxin"/>
</dbReference>
<dbReference type="CDD" id="cd02966">
    <property type="entry name" value="TlpA_like_family"/>
    <property type="match status" value="1"/>
</dbReference>
<dbReference type="AlphaFoldDB" id="A0A1H2CES7"/>
<keyword evidence="5" id="KW-0732">Signal</keyword>
<evidence type="ECO:0000256" key="4">
    <source>
        <dbReference type="ARBA" id="ARBA00023284"/>
    </source>
</evidence>
<dbReference type="GO" id="GO:0030313">
    <property type="term" value="C:cell envelope"/>
    <property type="evidence" value="ECO:0007669"/>
    <property type="project" value="UniProtKB-SubCell"/>
</dbReference>
<dbReference type="Proteomes" id="UP000199679">
    <property type="component" value="Chromosome I"/>
</dbReference>
<keyword evidence="2" id="KW-0201">Cytochrome c-type biogenesis</keyword>
<evidence type="ECO:0000259" key="6">
    <source>
        <dbReference type="PROSITE" id="PS51352"/>
    </source>
</evidence>
<comment type="subcellular location">
    <subcellularLocation>
        <location evidence="1">Cell envelope</location>
    </subcellularLocation>
</comment>
<gene>
    <name evidence="7" type="ORF">SAMN05216490_4927</name>
</gene>
<evidence type="ECO:0000256" key="1">
    <source>
        <dbReference type="ARBA" id="ARBA00004196"/>
    </source>
</evidence>
<dbReference type="OrthoDB" id="9815205at2"/>
<evidence type="ECO:0000256" key="3">
    <source>
        <dbReference type="ARBA" id="ARBA00023157"/>
    </source>
</evidence>
<dbReference type="GO" id="GO:0017004">
    <property type="term" value="P:cytochrome complex assembly"/>
    <property type="evidence" value="ECO:0007669"/>
    <property type="project" value="UniProtKB-KW"/>
</dbReference>
<evidence type="ECO:0000256" key="2">
    <source>
        <dbReference type="ARBA" id="ARBA00022748"/>
    </source>
</evidence>
<dbReference type="InterPro" id="IPR050553">
    <property type="entry name" value="Thioredoxin_ResA/DsbE_sf"/>
</dbReference>
<dbReference type="STRING" id="652787.SAMN05216490_4927"/>
<evidence type="ECO:0000313" key="7">
    <source>
        <dbReference type="EMBL" id="SDT68616.1"/>
    </source>
</evidence>
<dbReference type="Pfam" id="PF08534">
    <property type="entry name" value="Redoxin"/>
    <property type="match status" value="1"/>
</dbReference>
<dbReference type="InterPro" id="IPR013766">
    <property type="entry name" value="Thioredoxin_domain"/>
</dbReference>
<sequence length="481" mass="54898">MNNPIKIIAITLSLFCCISASGSAVIRGYYPSLKDGDMVILTADPYGDPNFTGYAKTFEAKVSNHNFLFNLPDVSVPTRFRLRFKDGEDKLTFTNKYLTKSLNSYYYENGDDVMITENAKDLSFSGKGSEKYSLIQQLKVKENPAANHINLNFFQTPRTFVISQDSNILLEFKYLNINRSMVSHDLFYILEAGLIGRWYGTTDGLKMMNESDRKHILDSLSFLKTNFPISYANLKTLNALPIVAYGDSYTNGIFCRYMYDSCYVKNLPFLTSIYYTYVKENFEGLLRERLVTNLFFDRRTESEDNSGILTDALSWVTDSNFRSILSDLKSHRMVGGDAFDFNLIDDKGNWHKMAEFKGKVVFIDFWFTGCGNCIQVAPYLEKLEEQFKDKPVVFLSINVDTKGDLWKKSIASKKYTTRYAINLFSGERGLNSQISKYYNVTGGPTLILIDKKGNLMMSPTDPRLDDGNNITSMITQEVNRP</sequence>
<keyword evidence="8" id="KW-1185">Reference proteome</keyword>
<dbReference type="PANTHER" id="PTHR42852:SF6">
    <property type="entry name" value="THIOL:DISULFIDE INTERCHANGE PROTEIN DSBE"/>
    <property type="match status" value="1"/>
</dbReference>
<evidence type="ECO:0000313" key="8">
    <source>
        <dbReference type="Proteomes" id="UP000199679"/>
    </source>
</evidence>
<keyword evidence="7" id="KW-0413">Isomerase</keyword>
<feature type="domain" description="Thioredoxin" evidence="6">
    <location>
        <begin position="332"/>
        <end position="479"/>
    </location>
</feature>
<dbReference type="InterPro" id="IPR036249">
    <property type="entry name" value="Thioredoxin-like_sf"/>
</dbReference>
<proteinExistence type="predicted"/>